<dbReference type="AlphaFoldDB" id="D3G0K6"/>
<gene>
    <name evidence="1" type="ordered locus">BpOF4_15595</name>
</gene>
<name>D3G0K6_ALKPO</name>
<dbReference type="Proteomes" id="UP000001544">
    <property type="component" value="Chromosome"/>
</dbReference>
<reference evidence="1 2" key="1">
    <citation type="journal article" date="2011" name="Environ. Microbiol.">
        <title>Genome of alkaliphilic Bacillus pseudofirmus OF4 reveals adaptations that support the ability to grow in an external pH range from 7.5 to 11.4.</title>
        <authorList>
            <person name="Janto B."/>
            <person name="Ahmed A."/>
            <person name="Ito M."/>
            <person name="Liu J."/>
            <person name="Hicks D.B."/>
            <person name="Pagni S."/>
            <person name="Fackelmayer O.J."/>
            <person name="Smith T.A."/>
            <person name="Earl J."/>
            <person name="Elbourne L.D."/>
            <person name="Hassan K."/>
            <person name="Paulsen I.T."/>
            <person name="Kolsto A.B."/>
            <person name="Tourasse N.J."/>
            <person name="Ehrlich G.D."/>
            <person name="Boissy R."/>
            <person name="Ivey D.M."/>
            <person name="Li G."/>
            <person name="Xue Y."/>
            <person name="Ma Y."/>
            <person name="Hu F.Z."/>
            <person name="Krulwich T.A."/>
        </authorList>
    </citation>
    <scope>NUCLEOTIDE SEQUENCE [LARGE SCALE GENOMIC DNA]</scope>
    <source>
        <strain evidence="2">ATCC BAA-2126 / JCM 17055 / OF4</strain>
    </source>
</reference>
<evidence type="ECO:0000313" key="1">
    <source>
        <dbReference type="EMBL" id="ADC51168.1"/>
    </source>
</evidence>
<organism evidence="1 2">
    <name type="scientific">Alkalihalophilus pseudofirmus (strain ATCC BAA-2126 / JCM 17055 / OF4)</name>
    <name type="common">Bacillus pseudofirmus</name>
    <dbReference type="NCBI Taxonomy" id="398511"/>
    <lineage>
        <taxon>Bacteria</taxon>
        <taxon>Bacillati</taxon>
        <taxon>Bacillota</taxon>
        <taxon>Bacilli</taxon>
        <taxon>Bacillales</taxon>
        <taxon>Bacillaceae</taxon>
        <taxon>Alkalihalophilus</taxon>
    </lineage>
</organism>
<accession>D3G0K6</accession>
<keyword evidence="2" id="KW-1185">Reference proteome</keyword>
<dbReference type="HOGENOM" id="CLU_2714023_0_0_9"/>
<dbReference type="KEGG" id="bpf:BpOF4_15595"/>
<protein>
    <submittedName>
        <fullName evidence="1">Uncharacterized protein</fullName>
    </submittedName>
</protein>
<dbReference type="EMBL" id="CP001878">
    <property type="protein sequence ID" value="ADC51168.1"/>
    <property type="molecule type" value="Genomic_DNA"/>
</dbReference>
<sequence length="72" mass="8052">MLSNEFPQKNPSPIYGRRILLTGNNAHKAMKNKRCTHIAYQSLCPSPFGIKAELIFSTFTFKGAVPKIQPVC</sequence>
<evidence type="ECO:0000313" key="2">
    <source>
        <dbReference type="Proteomes" id="UP000001544"/>
    </source>
</evidence>
<dbReference type="STRING" id="398511.BpOF4_15595"/>
<proteinExistence type="predicted"/>